<gene>
    <name evidence="2" type="ORF">V1351_08155</name>
</gene>
<reference evidence="2 3" key="1">
    <citation type="submission" date="2024-02" db="EMBL/GenBank/DDBJ databases">
        <title>Janibacter sp. nov., isolated from gut of marine sandworm.</title>
        <authorList>
            <person name="Kim B."/>
            <person name="Jun M.O."/>
            <person name="Shin N.-R."/>
        </authorList>
    </citation>
    <scope>NUCLEOTIDE SEQUENCE [LARGE SCALE GENOMIC DNA]</scope>
    <source>
        <strain evidence="2 3">A1S7</strain>
    </source>
</reference>
<dbReference type="InterPro" id="IPR001509">
    <property type="entry name" value="Epimerase_deHydtase"/>
</dbReference>
<evidence type="ECO:0000313" key="3">
    <source>
        <dbReference type="Proteomes" id="UP001382727"/>
    </source>
</evidence>
<dbReference type="EMBL" id="CP144913">
    <property type="protein sequence ID" value="WXB74949.1"/>
    <property type="molecule type" value="Genomic_DNA"/>
</dbReference>
<dbReference type="Gene3D" id="3.40.50.720">
    <property type="entry name" value="NAD(P)-binding Rossmann-like Domain"/>
    <property type="match status" value="1"/>
</dbReference>
<feature type="domain" description="NAD-dependent epimerase/dehydratase" evidence="1">
    <location>
        <begin position="3"/>
        <end position="94"/>
    </location>
</feature>
<accession>A0ABZ2MD24</accession>
<proteinExistence type="predicted"/>
<keyword evidence="3" id="KW-1185">Reference proteome</keyword>
<evidence type="ECO:0000259" key="1">
    <source>
        <dbReference type="Pfam" id="PF01370"/>
    </source>
</evidence>
<dbReference type="InterPro" id="IPR036291">
    <property type="entry name" value="NAD(P)-bd_dom_sf"/>
</dbReference>
<name>A0ABZ2MD24_9MICO</name>
<sequence>MRIVVAGGTGVIGCHVVAAARDRGHETVVLTRSTGTDLYAGTGLDERLTGAEAVIDATSVQTVSARTSVDFFRTVTQHLVTAGRRCGVRHHVVVSIIGAQEAPFSYYAGKQAQEHLVLDQPSGTVVRAGQFHEFVRQTMARTKAGPIYAIPRMRSQPVAASEVAGLLVDVAEQDPQGLGPEIAGPQELTVADMARRVIEHEGGHARVIEVPFPGGFGRAMRDGTLVARAGTRLGRLTFDEWLADQRGWRGR</sequence>
<dbReference type="Proteomes" id="UP001382727">
    <property type="component" value="Chromosome"/>
</dbReference>
<protein>
    <submittedName>
        <fullName evidence="2">SDR family oxidoreductase</fullName>
    </submittedName>
</protein>
<organism evidence="2 3">
    <name type="scientific">Janibacter alittae</name>
    <dbReference type="NCBI Taxonomy" id="3115209"/>
    <lineage>
        <taxon>Bacteria</taxon>
        <taxon>Bacillati</taxon>
        <taxon>Actinomycetota</taxon>
        <taxon>Actinomycetes</taxon>
        <taxon>Micrococcales</taxon>
        <taxon>Intrasporangiaceae</taxon>
        <taxon>Janibacter</taxon>
    </lineage>
</organism>
<dbReference type="PANTHER" id="PTHR12126:SF16">
    <property type="entry name" value="MIOREX COMPLEX COMPONENT 2"/>
    <property type="match status" value="1"/>
</dbReference>
<dbReference type="RefSeq" id="WP_338747662.1">
    <property type="nucleotide sequence ID" value="NZ_CP144913.1"/>
</dbReference>
<dbReference type="InterPro" id="IPR051207">
    <property type="entry name" value="ComplexI_NDUFA9_subunit"/>
</dbReference>
<dbReference type="SUPFAM" id="SSF51735">
    <property type="entry name" value="NAD(P)-binding Rossmann-fold domains"/>
    <property type="match status" value="1"/>
</dbReference>
<dbReference type="PANTHER" id="PTHR12126">
    <property type="entry name" value="NADH-UBIQUINONE OXIDOREDUCTASE 39 KDA SUBUNIT-RELATED"/>
    <property type="match status" value="1"/>
</dbReference>
<dbReference type="Pfam" id="PF01370">
    <property type="entry name" value="Epimerase"/>
    <property type="match status" value="1"/>
</dbReference>
<evidence type="ECO:0000313" key="2">
    <source>
        <dbReference type="EMBL" id="WXB74949.1"/>
    </source>
</evidence>